<dbReference type="OMA" id="QMAFIAN"/>
<dbReference type="GeneID" id="36321035"/>
<keyword evidence="3" id="KW-1185">Reference proteome</keyword>
<name>A0A0F9WTI4_9MICR</name>
<feature type="transmembrane region" description="Helical" evidence="1">
    <location>
        <begin position="46"/>
        <end position="64"/>
    </location>
</feature>
<keyword evidence="1" id="KW-0472">Membrane</keyword>
<protein>
    <submittedName>
        <fullName evidence="2">Uncharacterized protein</fullName>
    </submittedName>
</protein>
<reference evidence="2 3" key="1">
    <citation type="journal article" date="2015" name="Environ. Microbiol.">
        <title>Genome analyses suggest the presence of polyploidy and recent human-driven expansions in eight global populations of the honeybee pathogen Nosema ceranae.</title>
        <authorList>
            <person name="Pelin A."/>
            <person name="Selman M."/>
            <person name="Aris-Brosou S."/>
            <person name="Farinelli L."/>
            <person name="Corradi N."/>
        </authorList>
    </citation>
    <scope>NUCLEOTIDE SEQUENCE [LARGE SCALE GENOMIC DNA]</scope>
    <source>
        <strain evidence="2 3">PA08 1199</strain>
    </source>
</reference>
<sequence>MNSIFKKERIGFTFTIIQQLIFTCIFCNLVNSHVKILYRPFSFSNVFFKPSTLFYILSITLPVYLKYLSRSRNIPFLVLCGGYTLSTLFFTTHFPTRTFIFADSKSNSFFIFKKILINIIFCINFSMCLINGTILAFDTKKSVFEFTKIEGIFKYFALCSKKMLNRILNLWFINLSIFCAFLFSYVFCLGFLVNFILIFIRCELVNTGRIFSNLIMLSFSLLMYLFFIEFFDRLLIFNLSIKCKQLMNFSSDTNVFIRRYTFYHVSNLSTKYTYVFNSLCRSKTDLFNLFSYIEKECAFVKEVCKKIIEEYQILDSRLYMTIPQVNVNGSYIVKKYKNYNFIYAFFYKLYFNIKIFMLRVEFRKCIKYMEDINQYMNYLLKQRDYYMLLGDVDKKYTEIYENLIEEIRNVEEKCRIDLKVRI</sequence>
<evidence type="ECO:0000313" key="3">
    <source>
        <dbReference type="Proteomes" id="UP000034350"/>
    </source>
</evidence>
<dbReference type="VEuPathDB" id="MicrosporidiaDB:G9O61_00g018240"/>
<dbReference type="EMBL" id="JPQZ01000006">
    <property type="protein sequence ID" value="KKO76128.1"/>
    <property type="molecule type" value="Genomic_DNA"/>
</dbReference>
<dbReference type="VEuPathDB" id="MicrosporidiaDB:AAJ76_600024251"/>
<dbReference type="AlphaFoldDB" id="A0A0F9WTI4"/>
<organism evidence="2 3">
    <name type="scientific">Vairimorpha ceranae</name>
    <dbReference type="NCBI Taxonomy" id="40302"/>
    <lineage>
        <taxon>Eukaryota</taxon>
        <taxon>Fungi</taxon>
        <taxon>Fungi incertae sedis</taxon>
        <taxon>Microsporidia</taxon>
        <taxon>Nosematidae</taxon>
        <taxon>Vairimorpha</taxon>
    </lineage>
</organism>
<dbReference type="RefSeq" id="XP_024331870.1">
    <property type="nucleotide sequence ID" value="XM_024476086.1"/>
</dbReference>
<comment type="caution">
    <text evidence="2">The sequence shown here is derived from an EMBL/GenBank/DDBJ whole genome shotgun (WGS) entry which is preliminary data.</text>
</comment>
<dbReference type="OrthoDB" id="2191201at2759"/>
<gene>
    <name evidence="2" type="ORF">AAJ76_600024251</name>
</gene>
<dbReference type="Proteomes" id="UP000034350">
    <property type="component" value="Unassembled WGS sequence"/>
</dbReference>
<feature type="transmembrane region" description="Helical" evidence="1">
    <location>
        <begin position="12"/>
        <end position="34"/>
    </location>
</feature>
<keyword evidence="1" id="KW-1133">Transmembrane helix</keyword>
<evidence type="ECO:0000313" key="2">
    <source>
        <dbReference type="EMBL" id="KKO76128.1"/>
    </source>
</evidence>
<feature type="transmembrane region" description="Helical" evidence="1">
    <location>
        <begin position="76"/>
        <end position="95"/>
    </location>
</feature>
<keyword evidence="1" id="KW-0812">Transmembrane</keyword>
<accession>A0A0F9WTI4</accession>
<feature type="transmembrane region" description="Helical" evidence="1">
    <location>
        <begin position="170"/>
        <end position="198"/>
    </location>
</feature>
<evidence type="ECO:0000256" key="1">
    <source>
        <dbReference type="SAM" id="Phobius"/>
    </source>
</evidence>
<feature type="transmembrane region" description="Helical" evidence="1">
    <location>
        <begin position="115"/>
        <end position="137"/>
    </location>
</feature>
<feature type="transmembrane region" description="Helical" evidence="1">
    <location>
        <begin position="210"/>
        <end position="231"/>
    </location>
</feature>
<dbReference type="VEuPathDB" id="MicrosporidiaDB:NCER_100365"/>
<proteinExistence type="predicted"/>